<protein>
    <submittedName>
        <fullName evidence="1">Uncharacterized protein</fullName>
    </submittedName>
</protein>
<reference evidence="1 2" key="1">
    <citation type="submission" date="2018-11" db="EMBL/GenBank/DDBJ databases">
        <title>Proposal to divide the Flavobacteriaceae and reorganize its genera based on Amino Acid Identity values calculated from whole genome sequences.</title>
        <authorList>
            <person name="Nicholson A.C."/>
            <person name="Gulvik C.A."/>
            <person name="Whitney A.M."/>
            <person name="Humrighouse B.W."/>
            <person name="Bell M."/>
            <person name="Holmes B."/>
            <person name="Steigerwalt A.G."/>
            <person name="Villarma A."/>
            <person name="Sheth M."/>
            <person name="Batra D."/>
            <person name="Pryor J."/>
            <person name="Bernardet J.-F."/>
            <person name="Hugo C."/>
            <person name="Kampfer P."/>
            <person name="Newman J."/>
            <person name="McQuiston J.R."/>
        </authorList>
    </citation>
    <scope>NUCLEOTIDE SEQUENCE [LARGE SCALE GENOMIC DNA]</scope>
    <source>
        <strain evidence="1 2">G0207</strain>
    </source>
</reference>
<accession>A0AAD0YFY3</accession>
<dbReference type="AlphaFoldDB" id="A0AAD0YFY3"/>
<gene>
    <name evidence="1" type="ORF">EG349_08515</name>
</gene>
<proteinExistence type="predicted"/>
<name>A0AAD0YFY3_9FLAO</name>
<dbReference type="EMBL" id="CP033915">
    <property type="protein sequence ID" value="AZA86828.1"/>
    <property type="molecule type" value="Genomic_DNA"/>
</dbReference>
<evidence type="ECO:0000313" key="2">
    <source>
        <dbReference type="Proteomes" id="UP000274073"/>
    </source>
</evidence>
<dbReference type="Proteomes" id="UP000274073">
    <property type="component" value="Chromosome"/>
</dbReference>
<sequence length="359" mass="43015">MFYKYEFIKHQKFRELHFHFLYFLRKIKNVKSNSSFVPKKYFHASFLNNDGKIAPSGVQNKSLTDAFKSFFTVFRALDRKNKDEFYDLVLYSQKLKIILEDNSQTIANKLHIDYLNSILNDTVVLKKLMESLWSNLKTNSWDIDLHYKKFYEKLPESKMCPFCALQNLIDSELGREDYDHLLFKAKYPLTSVCDNNIAPTCSECNRRFKKVVDVLFNDTERRKFRYPFVVKKSFEVQNLVITLDGSAHPDLELDNKGEWVINFVPEDDFNKSWFLTYDIKIRYESCVRNGYKKWIKELIRAARINENNINTNSLKTYINKYKENYKDLYAEYPIKLAYYNYIEKNMTTVLHEYMERIAI</sequence>
<organism evidence="1 2">
    <name type="scientific">Chryseobacterium shandongense</name>
    <dbReference type="NCBI Taxonomy" id="1493872"/>
    <lineage>
        <taxon>Bacteria</taxon>
        <taxon>Pseudomonadati</taxon>
        <taxon>Bacteroidota</taxon>
        <taxon>Flavobacteriia</taxon>
        <taxon>Flavobacteriales</taxon>
        <taxon>Weeksellaceae</taxon>
        <taxon>Chryseobacterium group</taxon>
        <taxon>Chryseobacterium</taxon>
    </lineage>
</organism>
<evidence type="ECO:0000313" key="1">
    <source>
        <dbReference type="EMBL" id="AZA86828.1"/>
    </source>
</evidence>